<organism evidence="3 4">
    <name type="scientific">Bionectria ochroleuca</name>
    <name type="common">Gliocladium roseum</name>
    <dbReference type="NCBI Taxonomy" id="29856"/>
    <lineage>
        <taxon>Eukaryota</taxon>
        <taxon>Fungi</taxon>
        <taxon>Dikarya</taxon>
        <taxon>Ascomycota</taxon>
        <taxon>Pezizomycotina</taxon>
        <taxon>Sordariomycetes</taxon>
        <taxon>Hypocreomycetidae</taxon>
        <taxon>Hypocreales</taxon>
        <taxon>Bionectriaceae</taxon>
        <taxon>Clonostachys</taxon>
    </lineage>
</organism>
<dbReference type="GO" id="GO:0140096">
    <property type="term" value="F:catalytic activity, acting on a protein"/>
    <property type="evidence" value="ECO:0007669"/>
    <property type="project" value="UniProtKB-ARBA"/>
</dbReference>
<name>A0A8H7N4X9_BIOOC</name>
<dbReference type="GO" id="GO:0062026">
    <property type="term" value="P:negative regulation of SCF-dependent proteasomal ubiquitin-dependent catabolic process"/>
    <property type="evidence" value="ECO:0007669"/>
    <property type="project" value="TreeGrafter"/>
</dbReference>
<evidence type="ECO:0000313" key="4">
    <source>
        <dbReference type="Proteomes" id="UP000616885"/>
    </source>
</evidence>
<dbReference type="InterPro" id="IPR052449">
    <property type="entry name" value="STYX-Interacting_Phosphatase"/>
</dbReference>
<dbReference type="CDD" id="cd14498">
    <property type="entry name" value="DSP"/>
    <property type="match status" value="1"/>
</dbReference>
<comment type="similarity">
    <text evidence="1">Belongs to the protein-tyrosine phosphatase family. Non-receptor class subfamily.</text>
</comment>
<dbReference type="GO" id="GO:0005737">
    <property type="term" value="C:cytoplasm"/>
    <property type="evidence" value="ECO:0007669"/>
    <property type="project" value="TreeGrafter"/>
</dbReference>
<proteinExistence type="inferred from homology"/>
<dbReference type="GO" id="GO:1990444">
    <property type="term" value="F:F-box domain binding"/>
    <property type="evidence" value="ECO:0007669"/>
    <property type="project" value="TreeGrafter"/>
</dbReference>
<sequence length="321" mass="36085">MPATAFAHLPDPLIPLDQHTTTKMMTHEAAANAPYTRRPPSPPMIPVPVFTQPQAPGAPRGISMFPSFDNVDCSQLSIQDVKAIVGTQPYIAQGSADGWRYEQRRKAQRILDFIYLGPINAIRDFDFLRTEGITMVMVIRDSRMAACISSLDRAREELNVASQYVGVGSQQHLIQELPDLIRHMNEHLLKMRQISPKSGRVLVTCETGNDRSAIVVAAYIMAVFGKSLRDALQFINMQRFCCIFDEDAKRLLLAWEDIIKARGAIARSQSDQFTASIHSKRRIEESDETDFDSGCQLSDRVNDLQIGGRRAFEPFVDREMS</sequence>
<gene>
    <name evidence="3" type="ORF">IM811_017343</name>
</gene>
<dbReference type="GO" id="GO:0005654">
    <property type="term" value="C:nucleoplasm"/>
    <property type="evidence" value="ECO:0007669"/>
    <property type="project" value="TreeGrafter"/>
</dbReference>
<dbReference type="Pfam" id="PF00782">
    <property type="entry name" value="DSPc"/>
    <property type="match status" value="1"/>
</dbReference>
<reference evidence="3" key="1">
    <citation type="submission" date="2020-10" db="EMBL/GenBank/DDBJ databases">
        <title>High-Quality Genome Resource of Clonostachys rosea strain S41 by Oxford Nanopore Long-Read Sequencing.</title>
        <authorList>
            <person name="Wang H."/>
        </authorList>
    </citation>
    <scope>NUCLEOTIDE SEQUENCE</scope>
    <source>
        <strain evidence="3">S41</strain>
    </source>
</reference>
<protein>
    <recommendedName>
        <fullName evidence="2">Tyrosine specific protein phosphatases domain-containing protein</fullName>
    </recommendedName>
</protein>
<dbReference type="PANTHER" id="PTHR46588">
    <property type="entry name" value="SERINE/THREONINE/TYROSINE-INTERACTING PROTEIN"/>
    <property type="match status" value="1"/>
</dbReference>
<dbReference type="AlphaFoldDB" id="A0A8H7N4X9"/>
<evidence type="ECO:0000259" key="2">
    <source>
        <dbReference type="PROSITE" id="PS50056"/>
    </source>
</evidence>
<dbReference type="SUPFAM" id="SSF52799">
    <property type="entry name" value="(Phosphotyrosine protein) phosphatases II"/>
    <property type="match status" value="1"/>
</dbReference>
<evidence type="ECO:0000256" key="1">
    <source>
        <dbReference type="ARBA" id="ARBA00009649"/>
    </source>
</evidence>
<dbReference type="Proteomes" id="UP000616885">
    <property type="component" value="Unassembled WGS sequence"/>
</dbReference>
<dbReference type="SMART" id="SM00195">
    <property type="entry name" value="DSPc"/>
    <property type="match status" value="1"/>
</dbReference>
<dbReference type="InterPro" id="IPR000387">
    <property type="entry name" value="Tyr_Pase_dom"/>
</dbReference>
<dbReference type="PROSITE" id="PS50056">
    <property type="entry name" value="TYR_PHOSPHATASE_2"/>
    <property type="match status" value="1"/>
</dbReference>
<dbReference type="InterPro" id="IPR020422">
    <property type="entry name" value="TYR_PHOSPHATASE_DUAL_dom"/>
</dbReference>
<dbReference type="InterPro" id="IPR000340">
    <property type="entry name" value="Dual-sp_phosphatase_cat-dom"/>
</dbReference>
<feature type="domain" description="Tyrosine specific protein phosphatases" evidence="2">
    <location>
        <begin position="175"/>
        <end position="239"/>
    </location>
</feature>
<evidence type="ECO:0000313" key="3">
    <source>
        <dbReference type="EMBL" id="KAF9747838.1"/>
    </source>
</evidence>
<dbReference type="EMBL" id="JADCTT010000009">
    <property type="protein sequence ID" value="KAF9747838.1"/>
    <property type="molecule type" value="Genomic_DNA"/>
</dbReference>
<dbReference type="PANTHER" id="PTHR46588:SF1">
    <property type="entry name" value="SERINE_THREONINE_TYROSINE-INTERACTING PROTEIN"/>
    <property type="match status" value="1"/>
</dbReference>
<dbReference type="InterPro" id="IPR029021">
    <property type="entry name" value="Prot-tyrosine_phosphatase-like"/>
</dbReference>
<comment type="caution">
    <text evidence="3">The sequence shown here is derived from an EMBL/GenBank/DDBJ whole genome shotgun (WGS) entry which is preliminary data.</text>
</comment>
<accession>A0A8H7N4X9</accession>
<dbReference type="GO" id="GO:0070372">
    <property type="term" value="P:regulation of ERK1 and ERK2 cascade"/>
    <property type="evidence" value="ECO:0007669"/>
    <property type="project" value="TreeGrafter"/>
</dbReference>
<dbReference type="Gene3D" id="3.90.190.10">
    <property type="entry name" value="Protein tyrosine phosphatase superfamily"/>
    <property type="match status" value="1"/>
</dbReference>